<dbReference type="Gene3D" id="2.60.20.10">
    <property type="entry name" value="Crystallins"/>
    <property type="match status" value="2"/>
</dbReference>
<protein>
    <submittedName>
        <fullName evidence="1">Uncharacterized protein</fullName>
    </submittedName>
</protein>
<keyword evidence="2" id="KW-1185">Reference proteome</keyword>
<dbReference type="SUPFAM" id="SSF49695">
    <property type="entry name" value="gamma-Crystallin-like"/>
    <property type="match status" value="2"/>
</dbReference>
<dbReference type="Proteomes" id="UP000033423">
    <property type="component" value="Unassembled WGS sequence"/>
</dbReference>
<dbReference type="SUPFAM" id="SSF54001">
    <property type="entry name" value="Cysteine proteinases"/>
    <property type="match status" value="1"/>
</dbReference>
<accession>A0A0F3GUT1</accession>
<evidence type="ECO:0000313" key="1">
    <source>
        <dbReference type="EMBL" id="KJU85724.1"/>
    </source>
</evidence>
<gene>
    <name evidence="1" type="ORF">MBAV_002082</name>
</gene>
<name>A0A0F3GUT1_9BACT</name>
<organism evidence="1 2">
    <name type="scientific">Candidatus Magnetobacterium bavaricum</name>
    <dbReference type="NCBI Taxonomy" id="29290"/>
    <lineage>
        <taxon>Bacteria</taxon>
        <taxon>Pseudomonadati</taxon>
        <taxon>Nitrospirota</taxon>
        <taxon>Thermodesulfovibrionia</taxon>
        <taxon>Thermodesulfovibrionales</taxon>
        <taxon>Candidatus Magnetobacteriaceae</taxon>
        <taxon>Candidatus Magnetobacterium</taxon>
    </lineage>
</organism>
<dbReference type="EMBL" id="LACI01000884">
    <property type="protein sequence ID" value="KJU85724.1"/>
    <property type="molecule type" value="Genomic_DNA"/>
</dbReference>
<comment type="caution">
    <text evidence="1">The sequence shown here is derived from an EMBL/GenBank/DDBJ whole genome shotgun (WGS) entry which is preliminary data.</text>
</comment>
<evidence type="ECO:0000313" key="2">
    <source>
        <dbReference type="Proteomes" id="UP000033423"/>
    </source>
</evidence>
<proteinExistence type="predicted"/>
<dbReference type="InterPro" id="IPR038765">
    <property type="entry name" value="Papain-like_cys_pep_sf"/>
</dbReference>
<dbReference type="InterPro" id="IPR044934">
    <property type="entry name" value="Streptopain_sf"/>
</dbReference>
<dbReference type="Pfam" id="PF03995">
    <property type="entry name" value="Inhibitor_I36"/>
    <property type="match status" value="2"/>
</dbReference>
<dbReference type="Gene3D" id="3.90.70.50">
    <property type="entry name" value="Peptidase C10, streptopain"/>
    <property type="match status" value="1"/>
</dbReference>
<sequence length="712" mass="78155">MRYAIGLKFNGYSDRLAEVRQENGWYILSPVPLPEKVTFEGKFSVMPLELEIKSADDQTKEDFRNALIKQDYSKEFFREVSSGAIKGMKGETKEISNRATYSISNQLARYNQECKAWKHTWVPTFNRICYPWYLPPSYTQCYDIDPTCLEEWPYTCSSDLGNDTANIRNLAGCTPVAFAILLEYWDRNGFSQLVGSTSDNSNSDHTDEDVRYTIDRLRYHMETMESGGRGEDGCREAGTNPRKMADGLSAYVKERGYRRALNSAHLNIPGRTGAIYSSLLNKRPIILNIKTADTAPHDVIPAGTPDHTVVAASYVDNGEGVNDTVCLNMGWAEPNDRCVDTATLGSDFETIDVKFHTSTVTVSKTGTGSGNVTLDYITTGDCGGLTWNGNTGTLLCYGTGQIVLVARPDGDANLSGWSGDCLTNGISDQCVVGFDSSTPKNVSATFNKKDGDLACFYTDVNYGGTPFCAPIGTNYSDLRSQPGGMNWNDAIKSVKLSGNAQVTMYEAINYEMSTISITSSKPDLGQAGETLDWKRRASSLRVYPLAKVPTNGACFFENVNYSGMYFCAEVGVSAVDLRSYVSGMNWNDTISSVRLYGNAQVTMYEAINYEMSAIDITASNSDLYNVSGHWNEKGSSLRVYSRPTEPTNGACFFENVNYTGAYFCAPVVGLAVREHVAVVHADEPCVGRIASAGSRRPVAVRLHIGKALPIKQ</sequence>
<dbReference type="AlphaFoldDB" id="A0A0F3GUT1"/>
<dbReference type="InterPro" id="IPR011024">
    <property type="entry name" value="G_crystallin-like"/>
</dbReference>
<reference evidence="1 2" key="1">
    <citation type="submission" date="2015-02" db="EMBL/GenBank/DDBJ databases">
        <title>Single-cell genomics of uncultivated deep-branching MTB reveals a conserved set of magnetosome genes.</title>
        <authorList>
            <person name="Kolinko S."/>
            <person name="Richter M."/>
            <person name="Glockner F.O."/>
            <person name="Brachmann A."/>
            <person name="Schuler D."/>
        </authorList>
    </citation>
    <scope>NUCLEOTIDE SEQUENCE [LARGE SCALE GENOMIC DNA]</scope>
    <source>
        <strain evidence="1">TM-1</strain>
    </source>
</reference>